<dbReference type="InterPro" id="IPR039255">
    <property type="entry name" value="YceD_bac"/>
</dbReference>
<accession>A0ABU0WCR6</accession>
<evidence type="ECO:0000256" key="5">
    <source>
        <dbReference type="ARBA" id="ARBA00031841"/>
    </source>
</evidence>
<protein>
    <recommendedName>
        <fullName evidence="3">Large ribosomal RNA subunit accumulation protein YceD</fullName>
    </recommendedName>
    <alternativeName>
        <fullName evidence="5">23S rRNA accumulation protein YceD</fullName>
    </alternativeName>
</protein>
<dbReference type="PANTHER" id="PTHR38099">
    <property type="entry name" value="LARGE RIBOSOMAL RNA SUBUNIT ACCUMULATION PROTEIN YCED"/>
    <property type="match status" value="1"/>
</dbReference>
<keyword evidence="7" id="KW-1185">Reference proteome</keyword>
<evidence type="ECO:0000256" key="1">
    <source>
        <dbReference type="ARBA" id="ARBA00002868"/>
    </source>
</evidence>
<keyword evidence="4" id="KW-0690">Ribosome biogenesis</keyword>
<gene>
    <name evidence="6" type="ORF">RBH19_12665</name>
</gene>
<dbReference type="Pfam" id="PF02620">
    <property type="entry name" value="YceD"/>
    <property type="match status" value="1"/>
</dbReference>
<evidence type="ECO:0000256" key="4">
    <source>
        <dbReference type="ARBA" id="ARBA00022517"/>
    </source>
</evidence>
<evidence type="ECO:0000313" key="6">
    <source>
        <dbReference type="EMBL" id="MDQ2070725.1"/>
    </source>
</evidence>
<reference evidence="6 7" key="1">
    <citation type="submission" date="2023-08" db="EMBL/GenBank/DDBJ databases">
        <title>Whole-genome sequencing of halo(alkali)philic microorganisms from hypersaline lakes.</title>
        <authorList>
            <person name="Sorokin D.Y."/>
            <person name="Abbas B."/>
            <person name="Merkel A.Y."/>
        </authorList>
    </citation>
    <scope>NUCLEOTIDE SEQUENCE [LARGE SCALE GENOMIC DNA]</scope>
    <source>
        <strain evidence="6 7">AB-CW4</strain>
    </source>
</reference>
<comment type="function">
    <text evidence="1">Plays a role in synthesis, processing and/or stability of 23S rRNA.</text>
</comment>
<evidence type="ECO:0000256" key="2">
    <source>
        <dbReference type="ARBA" id="ARBA00010740"/>
    </source>
</evidence>
<proteinExistence type="inferred from homology"/>
<dbReference type="EMBL" id="JAVDDT010000009">
    <property type="protein sequence ID" value="MDQ2070725.1"/>
    <property type="molecule type" value="Genomic_DNA"/>
</dbReference>
<comment type="similarity">
    <text evidence="2">Belongs to the DUF177 domain family.</text>
</comment>
<dbReference type="InterPro" id="IPR003772">
    <property type="entry name" value="YceD"/>
</dbReference>
<dbReference type="Proteomes" id="UP001239019">
    <property type="component" value="Unassembled WGS sequence"/>
</dbReference>
<sequence>MSVNLSNPVDPERLAEQAQWLEAGLPVARMHRLEPLLACGENGVEATLQADCRVRFYRDESRRLRVEGRVSAVLPLECQRCLEVAPVAVEGEFSLVIVDSEEAADALPAELDPLLRTRRLVDVSGMVEDELIVALPQVARHARIADCGPIAREDALDAGEVEASPVVEEPTARQRPFQVLAGLGKGKGKGKR</sequence>
<organism evidence="6 7">
    <name type="scientific">Natronospira bacteriovora</name>
    <dbReference type="NCBI Taxonomy" id="3069753"/>
    <lineage>
        <taxon>Bacteria</taxon>
        <taxon>Pseudomonadati</taxon>
        <taxon>Pseudomonadota</taxon>
        <taxon>Gammaproteobacteria</taxon>
        <taxon>Natronospirales</taxon>
        <taxon>Natronospiraceae</taxon>
        <taxon>Natronospira</taxon>
    </lineage>
</organism>
<evidence type="ECO:0000256" key="3">
    <source>
        <dbReference type="ARBA" id="ARBA00015716"/>
    </source>
</evidence>
<evidence type="ECO:0000313" key="7">
    <source>
        <dbReference type="Proteomes" id="UP001239019"/>
    </source>
</evidence>
<comment type="caution">
    <text evidence="6">The sequence shown here is derived from an EMBL/GenBank/DDBJ whole genome shotgun (WGS) entry which is preliminary data.</text>
</comment>
<dbReference type="RefSeq" id="WP_306729220.1">
    <property type="nucleotide sequence ID" value="NZ_JAVDDT010000009.1"/>
</dbReference>
<dbReference type="PANTHER" id="PTHR38099:SF1">
    <property type="entry name" value="LARGE RIBOSOMAL RNA SUBUNIT ACCUMULATION PROTEIN YCED"/>
    <property type="match status" value="1"/>
</dbReference>
<name>A0ABU0WCR6_9GAMM</name>